<sequence length="282" mass="31755">MAISSPKDITPPSLQEDGKLAGDKVAAFMMHGRDWDGSQDPSGWIMSEKLDGVRAFWNGSKLYSKNGKELPVPAEFTSTLPKDVFLDGEIWVGYDTLSKLTSILKKSVNMKNEPTRGLLWKDVRYCVFDSPMHPGNYQERHAHAAEAVSECGTNIHLIPIEFCSGLDHLQNKLDQIVELKGEGIMLYNPEATYSSGRNSNILKVKMHLEEDVTFLECNPNSYSFKCQQSNGIQCMVKCSSWDYTHPPPNGTSLTVRHNGYFKTSRKIKYPFLLRINQSNSII</sequence>
<dbReference type="GO" id="GO:0006310">
    <property type="term" value="P:DNA recombination"/>
    <property type="evidence" value="ECO:0007669"/>
    <property type="project" value="InterPro"/>
</dbReference>
<keyword evidence="5" id="KW-0234">DNA repair</keyword>
<accession>A0A6B2LB68</accession>
<dbReference type="Pfam" id="PF01068">
    <property type="entry name" value="DNA_ligase_A_M"/>
    <property type="match status" value="1"/>
</dbReference>
<dbReference type="InterPro" id="IPR012310">
    <property type="entry name" value="DNA_ligase_ATP-dep_cent"/>
</dbReference>
<proteinExistence type="predicted"/>
<evidence type="ECO:0000259" key="6">
    <source>
        <dbReference type="Pfam" id="PF01068"/>
    </source>
</evidence>
<dbReference type="SUPFAM" id="SSF50249">
    <property type="entry name" value="Nucleic acid-binding proteins"/>
    <property type="match status" value="1"/>
</dbReference>
<protein>
    <recommendedName>
        <fullName evidence="6">ATP-dependent DNA ligase family profile domain-containing protein</fullName>
    </recommendedName>
</protein>
<dbReference type="EMBL" id="GIBP01005078">
    <property type="protein sequence ID" value="NDV34047.1"/>
    <property type="molecule type" value="Transcribed_RNA"/>
</dbReference>
<dbReference type="GO" id="GO:0006281">
    <property type="term" value="P:DNA repair"/>
    <property type="evidence" value="ECO:0007669"/>
    <property type="project" value="UniProtKB-KW"/>
</dbReference>
<dbReference type="InterPro" id="IPR050326">
    <property type="entry name" value="NAD_dep_DNA_ligaseB"/>
</dbReference>
<dbReference type="GO" id="GO:0006260">
    <property type="term" value="P:DNA replication"/>
    <property type="evidence" value="ECO:0007669"/>
    <property type="project" value="UniProtKB-KW"/>
</dbReference>
<dbReference type="InterPro" id="IPR012340">
    <property type="entry name" value="NA-bd_OB-fold"/>
</dbReference>
<dbReference type="GO" id="GO:0005524">
    <property type="term" value="F:ATP binding"/>
    <property type="evidence" value="ECO:0007669"/>
    <property type="project" value="InterPro"/>
</dbReference>
<name>A0A6B2LB68_9EUKA</name>
<evidence type="ECO:0000256" key="3">
    <source>
        <dbReference type="ARBA" id="ARBA00022705"/>
    </source>
</evidence>
<dbReference type="SUPFAM" id="SSF56091">
    <property type="entry name" value="DNA ligase/mRNA capping enzyme, catalytic domain"/>
    <property type="match status" value="1"/>
</dbReference>
<keyword evidence="3" id="KW-0235">DNA replication</keyword>
<evidence type="ECO:0000256" key="1">
    <source>
        <dbReference type="ARBA" id="ARBA00001968"/>
    </source>
</evidence>
<dbReference type="Gene3D" id="3.30.470.30">
    <property type="entry name" value="DNA ligase/mRNA capping enzyme"/>
    <property type="match status" value="1"/>
</dbReference>
<dbReference type="GO" id="GO:0003910">
    <property type="term" value="F:DNA ligase (ATP) activity"/>
    <property type="evidence" value="ECO:0007669"/>
    <property type="project" value="InterPro"/>
</dbReference>
<keyword evidence="2" id="KW-0436">Ligase</keyword>
<dbReference type="PANTHER" id="PTHR47810:SF1">
    <property type="entry name" value="DNA LIGASE B"/>
    <property type="match status" value="1"/>
</dbReference>
<dbReference type="PANTHER" id="PTHR47810">
    <property type="entry name" value="DNA LIGASE"/>
    <property type="match status" value="1"/>
</dbReference>
<dbReference type="Gene3D" id="3.30.1490.70">
    <property type="match status" value="1"/>
</dbReference>
<evidence type="ECO:0000256" key="5">
    <source>
        <dbReference type="ARBA" id="ARBA00023204"/>
    </source>
</evidence>
<evidence type="ECO:0000256" key="2">
    <source>
        <dbReference type="ARBA" id="ARBA00022598"/>
    </source>
</evidence>
<comment type="cofactor">
    <cofactor evidence="1">
        <name>a divalent metal cation</name>
        <dbReference type="ChEBI" id="CHEBI:60240"/>
    </cofactor>
</comment>
<organism evidence="7">
    <name type="scientific">Arcella intermedia</name>
    <dbReference type="NCBI Taxonomy" id="1963864"/>
    <lineage>
        <taxon>Eukaryota</taxon>
        <taxon>Amoebozoa</taxon>
        <taxon>Tubulinea</taxon>
        <taxon>Elardia</taxon>
        <taxon>Arcellinida</taxon>
        <taxon>Sphaerothecina</taxon>
        <taxon>Arcellidae</taxon>
        <taxon>Arcella</taxon>
    </lineage>
</organism>
<evidence type="ECO:0000256" key="4">
    <source>
        <dbReference type="ARBA" id="ARBA00022763"/>
    </source>
</evidence>
<dbReference type="CDD" id="cd07896">
    <property type="entry name" value="Adenylation_kDNA_ligase_like"/>
    <property type="match status" value="1"/>
</dbReference>
<evidence type="ECO:0000313" key="7">
    <source>
        <dbReference type="EMBL" id="NDV34047.1"/>
    </source>
</evidence>
<reference evidence="7" key="1">
    <citation type="journal article" date="2020" name="J. Eukaryot. Microbiol.">
        <title>De novo Sequencing, Assembly and Annotation of the Transcriptome for the Free-Living Testate Amoeba Arcella intermedia.</title>
        <authorList>
            <person name="Ribeiro G.M."/>
            <person name="Porfirio-Sousa A.L."/>
            <person name="Maurer-Alcala X.X."/>
            <person name="Katz L.A."/>
            <person name="Lahr D.J.G."/>
        </authorList>
    </citation>
    <scope>NUCLEOTIDE SEQUENCE</scope>
</reference>
<feature type="domain" description="ATP-dependent DNA ligase family profile" evidence="6">
    <location>
        <begin position="42"/>
        <end position="205"/>
    </location>
</feature>
<keyword evidence="4" id="KW-0227">DNA damage</keyword>
<dbReference type="AlphaFoldDB" id="A0A6B2LB68"/>